<dbReference type="AlphaFoldDB" id="A0A194V7S6"/>
<gene>
    <name evidence="3" type="ORF">VP1G_07178</name>
</gene>
<accession>A0A194V7S6</accession>
<feature type="region of interest" description="Disordered" evidence="1">
    <location>
        <begin position="1"/>
        <end position="21"/>
    </location>
</feature>
<dbReference type="PANTHER" id="PTHR47843:SF2">
    <property type="entry name" value="BTB DOMAIN-CONTAINING PROTEIN"/>
    <property type="match status" value="1"/>
</dbReference>
<sequence>MSSSSLSFSPAPNETFPDEDSIIMDPAISGVAGVTLTPSLSPTDENSHDTAALLSGPLEMDVLQDDSSSNPANAESTDSRYLNPDEKEVLLEVKELISGIQGPNGVARITVPSGKSFLVHIDLLAAKSSYFRAALTGNFQEALTKQLTLEDVSDTTISFFLRWIYTKNLGQEKPGDQKYETTCPLSWSGLFDIWLFADYTRTPELQNHVIDKLLRKTHRLDREYSKEPFDVHIEEVRAAIFMLWTGNKRTPQGEIAKPLRHLLLDFIGNPRYMSMAQVFNLRKRGLPAMFWCEFSIQSIDRSFDMRPKAQALYQTISSVGNNMEYMDRDLEEDRAISSYELMELDMEIGEVLAVSGITSSKYYVDKEGKPEHI</sequence>
<dbReference type="OrthoDB" id="6359816at2759"/>
<evidence type="ECO:0000256" key="1">
    <source>
        <dbReference type="SAM" id="MobiDB-lite"/>
    </source>
</evidence>
<dbReference type="Proteomes" id="UP000078576">
    <property type="component" value="Unassembled WGS sequence"/>
</dbReference>
<dbReference type="PANTHER" id="PTHR47843">
    <property type="entry name" value="BTB DOMAIN-CONTAINING PROTEIN-RELATED"/>
    <property type="match status" value="1"/>
</dbReference>
<keyword evidence="4" id="KW-1185">Reference proteome</keyword>
<dbReference type="Pfam" id="PF00651">
    <property type="entry name" value="BTB"/>
    <property type="match status" value="1"/>
</dbReference>
<dbReference type="PROSITE" id="PS50097">
    <property type="entry name" value="BTB"/>
    <property type="match status" value="1"/>
</dbReference>
<name>A0A194V7S6_CYTMA</name>
<evidence type="ECO:0000259" key="2">
    <source>
        <dbReference type="PROSITE" id="PS50097"/>
    </source>
</evidence>
<protein>
    <submittedName>
        <fullName evidence="3">Kelch-like protein diablo</fullName>
    </submittedName>
</protein>
<dbReference type="EMBL" id="KN714740">
    <property type="protein sequence ID" value="KUI59995.1"/>
    <property type="molecule type" value="Genomic_DNA"/>
</dbReference>
<evidence type="ECO:0000313" key="3">
    <source>
        <dbReference type="EMBL" id="KUI59995.1"/>
    </source>
</evidence>
<proteinExistence type="predicted"/>
<dbReference type="SUPFAM" id="SSF54695">
    <property type="entry name" value="POZ domain"/>
    <property type="match status" value="1"/>
</dbReference>
<dbReference type="InterPro" id="IPR011333">
    <property type="entry name" value="SKP1/BTB/POZ_sf"/>
</dbReference>
<reference evidence="4" key="1">
    <citation type="submission" date="2014-12" db="EMBL/GenBank/DDBJ databases">
        <title>Genome Sequence of Valsa Canker Pathogens Uncovers a Specific Adaption of Colonization on Woody Bark.</title>
        <authorList>
            <person name="Yin Z."/>
            <person name="Liu H."/>
            <person name="Gao X."/>
            <person name="Li Z."/>
            <person name="Song N."/>
            <person name="Ke X."/>
            <person name="Dai Q."/>
            <person name="Wu Y."/>
            <person name="Sun Y."/>
            <person name="Xu J.-R."/>
            <person name="Kang Z.K."/>
            <person name="Wang L."/>
            <person name="Huang L."/>
        </authorList>
    </citation>
    <scope>NUCLEOTIDE SEQUENCE [LARGE SCALE GENOMIC DNA]</scope>
    <source>
        <strain evidence="4">SXYL134</strain>
    </source>
</reference>
<evidence type="ECO:0000313" key="4">
    <source>
        <dbReference type="Proteomes" id="UP000078576"/>
    </source>
</evidence>
<dbReference type="CDD" id="cd18186">
    <property type="entry name" value="BTB_POZ_ZBTB_KLHL-like"/>
    <property type="match status" value="1"/>
</dbReference>
<feature type="domain" description="BTB" evidence="2">
    <location>
        <begin position="87"/>
        <end position="173"/>
    </location>
</feature>
<dbReference type="InterPro" id="IPR000210">
    <property type="entry name" value="BTB/POZ_dom"/>
</dbReference>
<feature type="compositionally biased region" description="Polar residues" evidence="1">
    <location>
        <begin position="65"/>
        <end position="80"/>
    </location>
</feature>
<organism evidence="3 4">
    <name type="scientific">Cytospora mali</name>
    <name type="common">Apple Valsa canker fungus</name>
    <name type="synonym">Valsa mali</name>
    <dbReference type="NCBI Taxonomy" id="578113"/>
    <lineage>
        <taxon>Eukaryota</taxon>
        <taxon>Fungi</taxon>
        <taxon>Dikarya</taxon>
        <taxon>Ascomycota</taxon>
        <taxon>Pezizomycotina</taxon>
        <taxon>Sordariomycetes</taxon>
        <taxon>Sordariomycetidae</taxon>
        <taxon>Diaporthales</taxon>
        <taxon>Cytosporaceae</taxon>
        <taxon>Cytospora</taxon>
    </lineage>
</organism>
<dbReference type="Gene3D" id="3.30.710.10">
    <property type="entry name" value="Potassium Channel Kv1.1, Chain A"/>
    <property type="match status" value="1"/>
</dbReference>
<feature type="region of interest" description="Disordered" evidence="1">
    <location>
        <begin position="62"/>
        <end position="83"/>
    </location>
</feature>